<reference evidence="3" key="1">
    <citation type="journal article" date="2021" name="Proc. Natl. Acad. Sci. U.S.A.">
        <title>Three genomes in the algal genus Volvox reveal the fate of a haploid sex-determining region after a transition to homothallism.</title>
        <authorList>
            <person name="Yamamoto K."/>
            <person name="Hamaji T."/>
            <person name="Kawai-Toyooka H."/>
            <person name="Matsuzaki R."/>
            <person name="Takahashi F."/>
            <person name="Nishimura Y."/>
            <person name="Kawachi M."/>
            <person name="Noguchi H."/>
            <person name="Minakuchi Y."/>
            <person name="Umen J.G."/>
            <person name="Toyoda A."/>
            <person name="Nozaki H."/>
        </authorList>
    </citation>
    <scope>NUCLEOTIDE SEQUENCE</scope>
    <source>
        <strain evidence="3">NIES-3786</strain>
    </source>
</reference>
<evidence type="ECO:0000313" key="4">
    <source>
        <dbReference type="Proteomes" id="UP000747110"/>
    </source>
</evidence>
<feature type="region of interest" description="Disordered" evidence="1">
    <location>
        <begin position="160"/>
        <end position="326"/>
    </location>
</feature>
<dbReference type="EMBL" id="BNCP01000024">
    <property type="protein sequence ID" value="GIL82457.1"/>
    <property type="molecule type" value="Genomic_DNA"/>
</dbReference>
<feature type="compositionally biased region" description="Pro residues" evidence="1">
    <location>
        <begin position="211"/>
        <end position="263"/>
    </location>
</feature>
<dbReference type="Proteomes" id="UP000747110">
    <property type="component" value="Unassembled WGS sequence"/>
</dbReference>
<keyword evidence="2" id="KW-0472">Membrane</keyword>
<dbReference type="PRINTS" id="PR01217">
    <property type="entry name" value="PRICHEXTENSN"/>
</dbReference>
<proteinExistence type="predicted"/>
<protein>
    <submittedName>
        <fullName evidence="3">Uncharacterized protein</fullName>
    </submittedName>
</protein>
<feature type="transmembrane region" description="Helical" evidence="2">
    <location>
        <begin position="105"/>
        <end position="123"/>
    </location>
</feature>
<gene>
    <name evidence="3" type="ORF">Vretifemale_11443</name>
</gene>
<evidence type="ECO:0000313" key="3">
    <source>
        <dbReference type="EMBL" id="GIL82457.1"/>
    </source>
</evidence>
<keyword evidence="2" id="KW-0812">Transmembrane</keyword>
<organism evidence="3 4">
    <name type="scientific">Volvox reticuliferus</name>
    <dbReference type="NCBI Taxonomy" id="1737510"/>
    <lineage>
        <taxon>Eukaryota</taxon>
        <taxon>Viridiplantae</taxon>
        <taxon>Chlorophyta</taxon>
        <taxon>core chlorophytes</taxon>
        <taxon>Chlorophyceae</taxon>
        <taxon>CS clade</taxon>
        <taxon>Chlamydomonadales</taxon>
        <taxon>Volvocaceae</taxon>
        <taxon>Volvox</taxon>
    </lineage>
</organism>
<keyword evidence="4" id="KW-1185">Reference proteome</keyword>
<feature type="transmembrane region" description="Helical" evidence="2">
    <location>
        <begin position="67"/>
        <end position="85"/>
    </location>
</feature>
<feature type="non-terminal residue" evidence="3">
    <location>
        <position position="326"/>
    </location>
</feature>
<dbReference type="AlphaFoldDB" id="A0A8J4CLC7"/>
<accession>A0A8J4CLC7</accession>
<evidence type="ECO:0000256" key="1">
    <source>
        <dbReference type="SAM" id="MobiDB-lite"/>
    </source>
</evidence>
<keyword evidence="2" id="KW-1133">Transmembrane helix</keyword>
<name>A0A8J4CLC7_9CHLO</name>
<comment type="caution">
    <text evidence="3">The sequence shown here is derived from an EMBL/GenBank/DDBJ whole genome shotgun (WGS) entry which is preliminary data.</text>
</comment>
<feature type="non-terminal residue" evidence="3">
    <location>
        <position position="1"/>
    </location>
</feature>
<sequence>SYLWDSAIKIKCTVLTCYAGCLYVCSDPAWPVTLARFCAFELDVGQHQHLLPPPDLQLIPRTAVQQSALSVGSLWTIFTSSLLLASSPAAQLAMAHPPPPLPSAWTALLVVFLSAIFLAYGTHPIAGITSKKKAPPPPVEAPPPEYFYYYPPVEEELPSPFVSARSPPPSSPCSITSNPQCTRSVEMGDVVPDTRTPAPPQPSRNSRVMSPLPPSPEPTVLMLPPPALPPPPEPLQRLLPPAPSHPPSNPSPAVPSSPSPSPSLLPVSPASPAVSEIVPSLESSPLLWSLPPQSPLQPLSPSLSPPSGLLQPPAPETLQQPPKLLQ</sequence>
<evidence type="ECO:0000256" key="2">
    <source>
        <dbReference type="SAM" id="Phobius"/>
    </source>
</evidence>
<feature type="compositionally biased region" description="Low complexity" evidence="1">
    <location>
        <begin position="264"/>
        <end position="311"/>
    </location>
</feature>